<evidence type="ECO:0000313" key="2">
    <source>
        <dbReference type="EMBL" id="GIY66303.1"/>
    </source>
</evidence>
<evidence type="ECO:0000313" key="3">
    <source>
        <dbReference type="Proteomes" id="UP001054837"/>
    </source>
</evidence>
<dbReference type="AlphaFoldDB" id="A0AAV4V9E3"/>
<comment type="caution">
    <text evidence="2">The sequence shown here is derived from an EMBL/GenBank/DDBJ whole genome shotgun (WGS) entry which is preliminary data.</text>
</comment>
<organism evidence="2 3">
    <name type="scientific">Caerostris darwini</name>
    <dbReference type="NCBI Taxonomy" id="1538125"/>
    <lineage>
        <taxon>Eukaryota</taxon>
        <taxon>Metazoa</taxon>
        <taxon>Ecdysozoa</taxon>
        <taxon>Arthropoda</taxon>
        <taxon>Chelicerata</taxon>
        <taxon>Arachnida</taxon>
        <taxon>Araneae</taxon>
        <taxon>Araneomorphae</taxon>
        <taxon>Entelegynae</taxon>
        <taxon>Araneoidea</taxon>
        <taxon>Araneidae</taxon>
        <taxon>Caerostris</taxon>
    </lineage>
</organism>
<sequence length="113" mass="12812">MDGRTDRGKRFASLQSKEWKTVMHYWKRMGFRRHTPASEIALRRDSGFGAENVFDELGDGSRVNTVRTSSSLNNFGLSLTSRLLKFHSNPLKRADGRTDDQSPRTSHSEHSSG</sequence>
<gene>
    <name evidence="2" type="ORF">CDAR_457821</name>
</gene>
<accession>A0AAV4V9E3</accession>
<keyword evidence="3" id="KW-1185">Reference proteome</keyword>
<feature type="compositionally biased region" description="Basic and acidic residues" evidence="1">
    <location>
        <begin position="92"/>
        <end position="113"/>
    </location>
</feature>
<feature type="region of interest" description="Disordered" evidence="1">
    <location>
        <begin position="88"/>
        <end position="113"/>
    </location>
</feature>
<proteinExistence type="predicted"/>
<reference evidence="2 3" key="1">
    <citation type="submission" date="2021-06" db="EMBL/GenBank/DDBJ databases">
        <title>Caerostris darwini draft genome.</title>
        <authorList>
            <person name="Kono N."/>
            <person name="Arakawa K."/>
        </authorList>
    </citation>
    <scope>NUCLEOTIDE SEQUENCE [LARGE SCALE GENOMIC DNA]</scope>
</reference>
<evidence type="ECO:0000256" key="1">
    <source>
        <dbReference type="SAM" id="MobiDB-lite"/>
    </source>
</evidence>
<dbReference type="Proteomes" id="UP001054837">
    <property type="component" value="Unassembled WGS sequence"/>
</dbReference>
<protein>
    <submittedName>
        <fullName evidence="2">Uncharacterized protein</fullName>
    </submittedName>
</protein>
<name>A0AAV4V9E3_9ARAC</name>
<dbReference type="EMBL" id="BPLQ01012579">
    <property type="protein sequence ID" value="GIY66303.1"/>
    <property type="molecule type" value="Genomic_DNA"/>
</dbReference>